<proteinExistence type="predicted"/>
<dbReference type="Proteomes" id="UP000077202">
    <property type="component" value="Unassembled WGS sequence"/>
</dbReference>
<evidence type="ECO:0000313" key="1">
    <source>
        <dbReference type="EMBL" id="OAE27775.1"/>
    </source>
</evidence>
<dbReference type="InterPro" id="IPR050796">
    <property type="entry name" value="SCF_F-box_component"/>
</dbReference>
<gene>
    <name evidence="1" type="ORF">AXG93_2167s1040</name>
</gene>
<dbReference type="PANTHER" id="PTHR31672:SF2">
    <property type="entry name" value="F-BOX DOMAIN-CONTAINING PROTEIN"/>
    <property type="match status" value="1"/>
</dbReference>
<evidence type="ECO:0008006" key="3">
    <source>
        <dbReference type="Google" id="ProtNLM"/>
    </source>
</evidence>
<organism evidence="1 2">
    <name type="scientific">Marchantia polymorpha subsp. ruderalis</name>
    <dbReference type="NCBI Taxonomy" id="1480154"/>
    <lineage>
        <taxon>Eukaryota</taxon>
        <taxon>Viridiplantae</taxon>
        <taxon>Streptophyta</taxon>
        <taxon>Embryophyta</taxon>
        <taxon>Marchantiophyta</taxon>
        <taxon>Marchantiopsida</taxon>
        <taxon>Marchantiidae</taxon>
        <taxon>Marchantiales</taxon>
        <taxon>Marchantiaceae</taxon>
        <taxon>Marchantia</taxon>
    </lineage>
</organism>
<accession>A0A176W5N9</accession>
<comment type="caution">
    <text evidence="1">The sequence shown here is derived from an EMBL/GenBank/DDBJ whole genome shotgun (WGS) entry which is preliminary data.</text>
</comment>
<dbReference type="EMBL" id="LVLJ01001832">
    <property type="protein sequence ID" value="OAE27775.1"/>
    <property type="molecule type" value="Genomic_DNA"/>
</dbReference>
<sequence length="508" mass="58184">MLQALRRVVQFEYDLGSTSVNLDCYMIGFSGILTRRLMRRPLKMAYHEETKKIVQGDIRMVFTAAQRAHCSCDKSKPSIIAVDMDEKLWSSLPEVLAEEVIARLPFKLFFQCYLLSRASARYERALKDTMSMRKFEEVITSVSSKWPIFCPVYLFREGMIGFNDQSRTWQKIFDLKMFPFIPKGIYTTRVTCCAGSLIGLASVNFASTEGVDIEAYKDWVHWKYRLLDHEVYVANVITKKWGLLPSRPNMQRPDIMHMIPVGCNDYKLFLITQLGHVVGIPSTISTQVYDSLSKSWTENCSQALMANWKTSYSNFAYYNGVFFIATGSRDYNDPPILMTHDVVKGTWTTMIPPLSLILQNVMQYHVLLCGSELLLVVRLLSSTVSHSTDGDSFVRTNSFQIFKLDLASGQIKEEAKCPLENLAYVSFDQVTAAGDCIYFGGRYIQETPLVIYNVPKREWSFHPSAWKSPSFTDSCLPTWNGQTYTREPRLYHWAHYALQPGLNPFAEV</sequence>
<protein>
    <recommendedName>
        <fullName evidence="3">F-box domain-containing protein</fullName>
    </recommendedName>
</protein>
<dbReference type="AlphaFoldDB" id="A0A176W5N9"/>
<keyword evidence="2" id="KW-1185">Reference proteome</keyword>
<dbReference type="InterPro" id="IPR015915">
    <property type="entry name" value="Kelch-typ_b-propeller"/>
</dbReference>
<evidence type="ECO:0000313" key="2">
    <source>
        <dbReference type="Proteomes" id="UP000077202"/>
    </source>
</evidence>
<dbReference type="Gene3D" id="2.120.10.80">
    <property type="entry name" value="Kelch-type beta propeller"/>
    <property type="match status" value="1"/>
</dbReference>
<dbReference type="SUPFAM" id="SSF117281">
    <property type="entry name" value="Kelch motif"/>
    <property type="match status" value="1"/>
</dbReference>
<name>A0A176W5N9_MARPO</name>
<reference evidence="1" key="1">
    <citation type="submission" date="2016-03" db="EMBL/GenBank/DDBJ databases">
        <title>Mechanisms controlling the formation of the plant cell surface in tip-growing cells are functionally conserved among land plants.</title>
        <authorList>
            <person name="Honkanen S."/>
            <person name="Jones V.A."/>
            <person name="Morieri G."/>
            <person name="Champion C."/>
            <person name="Hetherington A.J."/>
            <person name="Kelly S."/>
            <person name="Saint-Marcoux D."/>
            <person name="Proust H."/>
            <person name="Prescott H."/>
            <person name="Dolan L."/>
        </authorList>
    </citation>
    <scope>NUCLEOTIDE SEQUENCE [LARGE SCALE GENOMIC DNA]</scope>
    <source>
        <tissue evidence="1">Whole gametophyte</tissue>
    </source>
</reference>
<dbReference type="PANTHER" id="PTHR31672">
    <property type="entry name" value="BNACNNG10540D PROTEIN"/>
    <property type="match status" value="1"/>
</dbReference>